<evidence type="ECO:0000259" key="3">
    <source>
        <dbReference type="PROSITE" id="PS50835"/>
    </source>
</evidence>
<keyword evidence="1" id="KW-0393">Immunoglobulin domain</keyword>
<keyword evidence="5" id="KW-1185">Reference proteome</keyword>
<accession>A0ABD0QV00</accession>
<comment type="caution">
    <text evidence="4">The sequence shown here is derived from an EMBL/GenBank/DDBJ whole genome shotgun (WGS) entry which is preliminary data.</text>
</comment>
<feature type="domain" description="Ig-like" evidence="3">
    <location>
        <begin position="31"/>
        <end position="84"/>
    </location>
</feature>
<dbReference type="InterPro" id="IPR007110">
    <property type="entry name" value="Ig-like_dom"/>
</dbReference>
<dbReference type="InterPro" id="IPR013098">
    <property type="entry name" value="Ig_I-set"/>
</dbReference>
<feature type="compositionally biased region" description="Polar residues" evidence="2">
    <location>
        <begin position="234"/>
        <end position="257"/>
    </location>
</feature>
<dbReference type="InterPro" id="IPR013783">
    <property type="entry name" value="Ig-like_fold"/>
</dbReference>
<dbReference type="InterPro" id="IPR003599">
    <property type="entry name" value="Ig_sub"/>
</dbReference>
<evidence type="ECO:0000313" key="5">
    <source>
        <dbReference type="Proteomes" id="UP001529510"/>
    </source>
</evidence>
<evidence type="ECO:0000256" key="1">
    <source>
        <dbReference type="ARBA" id="ARBA00023319"/>
    </source>
</evidence>
<dbReference type="Pfam" id="PF07679">
    <property type="entry name" value="I-set"/>
    <property type="match status" value="1"/>
</dbReference>
<dbReference type="SUPFAM" id="SSF48726">
    <property type="entry name" value="Immunoglobulin"/>
    <property type="match status" value="2"/>
</dbReference>
<organism evidence="4 5">
    <name type="scientific">Cirrhinus mrigala</name>
    <name type="common">Mrigala</name>
    <dbReference type="NCBI Taxonomy" id="683832"/>
    <lineage>
        <taxon>Eukaryota</taxon>
        <taxon>Metazoa</taxon>
        <taxon>Chordata</taxon>
        <taxon>Craniata</taxon>
        <taxon>Vertebrata</taxon>
        <taxon>Euteleostomi</taxon>
        <taxon>Actinopterygii</taxon>
        <taxon>Neopterygii</taxon>
        <taxon>Teleostei</taxon>
        <taxon>Ostariophysi</taxon>
        <taxon>Cypriniformes</taxon>
        <taxon>Cyprinidae</taxon>
        <taxon>Labeoninae</taxon>
        <taxon>Labeonini</taxon>
        <taxon>Cirrhinus</taxon>
    </lineage>
</organism>
<gene>
    <name evidence="4" type="ORF">M9458_016694</name>
</gene>
<dbReference type="SMART" id="SM00408">
    <property type="entry name" value="IGc2"/>
    <property type="match status" value="1"/>
</dbReference>
<evidence type="ECO:0000256" key="2">
    <source>
        <dbReference type="SAM" id="MobiDB-lite"/>
    </source>
</evidence>
<dbReference type="AlphaFoldDB" id="A0ABD0QV00"/>
<feature type="domain" description="Ig-like" evidence="3">
    <location>
        <begin position="251"/>
        <end position="331"/>
    </location>
</feature>
<reference evidence="4 5" key="1">
    <citation type="submission" date="2024-05" db="EMBL/GenBank/DDBJ databases">
        <title>Genome sequencing and assembly of Indian major carp, Cirrhinus mrigala (Hamilton, 1822).</title>
        <authorList>
            <person name="Mohindra V."/>
            <person name="Chowdhury L.M."/>
            <person name="Lal K."/>
            <person name="Jena J.K."/>
        </authorList>
    </citation>
    <scope>NUCLEOTIDE SEQUENCE [LARGE SCALE GENOMIC DNA]</scope>
    <source>
        <strain evidence="4">CM1030</strain>
        <tissue evidence="4">Blood</tissue>
    </source>
</reference>
<dbReference type="PANTHER" id="PTHR10075:SF100">
    <property type="entry name" value="FASCICLIN-2"/>
    <property type="match status" value="1"/>
</dbReference>
<dbReference type="Gene3D" id="2.60.40.10">
    <property type="entry name" value="Immunoglobulins"/>
    <property type="match status" value="2"/>
</dbReference>
<dbReference type="Proteomes" id="UP001529510">
    <property type="component" value="Unassembled WGS sequence"/>
</dbReference>
<name>A0ABD0QV00_CIRMR</name>
<dbReference type="InterPro" id="IPR036179">
    <property type="entry name" value="Ig-like_dom_sf"/>
</dbReference>
<feature type="region of interest" description="Disordered" evidence="2">
    <location>
        <begin position="312"/>
        <end position="331"/>
    </location>
</feature>
<sequence>MGLKRIYIQTRQEKRLSFTVGGRAYLLPKTSVVIKCPVRHFPKAQIRWEKDGSELTSSKRLSITRSGALRIYNLEAEDIGLYRCWANQDSDIFILKLIGYNNRLLEHPEGKSLGSRNFHPYLNKEGGYVGSKCNEGFPPGKKPLKSHPSWMQKNEFYRDDDGQPKELWDTLALGNYALASAARSHTGAFVLDPAQFEELVKNISLLAESGDVTDEMALHLIGKLMEDLAAAEQGASTEESTTMDNHLDRTPNTSELSEGNAPNKGSRALIVRQKHHGSAMSFQRDLRIHVGRTAYLTNATHSLTLMCPAQGLPPPNLSWSKDGAPLQNSDR</sequence>
<dbReference type="SMART" id="SM00409">
    <property type="entry name" value="IG"/>
    <property type="match status" value="1"/>
</dbReference>
<proteinExistence type="predicted"/>
<protein>
    <recommendedName>
        <fullName evidence="3">Ig-like domain-containing protein</fullName>
    </recommendedName>
</protein>
<dbReference type="PANTHER" id="PTHR10075">
    <property type="entry name" value="BASIGIN RELATED"/>
    <property type="match status" value="1"/>
</dbReference>
<dbReference type="InterPro" id="IPR003598">
    <property type="entry name" value="Ig_sub2"/>
</dbReference>
<evidence type="ECO:0000313" key="4">
    <source>
        <dbReference type="EMBL" id="KAL0189595.1"/>
    </source>
</evidence>
<dbReference type="EMBL" id="JAMKFB020000007">
    <property type="protein sequence ID" value="KAL0189595.1"/>
    <property type="molecule type" value="Genomic_DNA"/>
</dbReference>
<dbReference type="PROSITE" id="PS50835">
    <property type="entry name" value="IG_LIKE"/>
    <property type="match status" value="2"/>
</dbReference>
<feature type="region of interest" description="Disordered" evidence="2">
    <location>
        <begin position="231"/>
        <end position="263"/>
    </location>
</feature>